<dbReference type="InterPro" id="IPR010281">
    <property type="entry name" value="DUF885"/>
</dbReference>
<keyword evidence="2" id="KW-1185">Reference proteome</keyword>
<dbReference type="Proteomes" id="UP000600139">
    <property type="component" value="Unassembled WGS sequence"/>
</dbReference>
<name>A0A934R234_9BACT</name>
<dbReference type="PANTHER" id="PTHR33361:SF2">
    <property type="entry name" value="DUF885 DOMAIN-CONTAINING PROTEIN"/>
    <property type="match status" value="1"/>
</dbReference>
<gene>
    <name evidence="1" type="ORF">JIN84_04570</name>
</gene>
<comment type="caution">
    <text evidence="1">The sequence shown here is derived from an EMBL/GenBank/DDBJ whole genome shotgun (WGS) entry which is preliminary data.</text>
</comment>
<organism evidence="1 2">
    <name type="scientific">Luteolibacter yonseiensis</name>
    <dbReference type="NCBI Taxonomy" id="1144680"/>
    <lineage>
        <taxon>Bacteria</taxon>
        <taxon>Pseudomonadati</taxon>
        <taxon>Verrucomicrobiota</taxon>
        <taxon>Verrucomicrobiia</taxon>
        <taxon>Verrucomicrobiales</taxon>
        <taxon>Verrucomicrobiaceae</taxon>
        <taxon>Luteolibacter</taxon>
    </lineage>
</organism>
<evidence type="ECO:0000313" key="1">
    <source>
        <dbReference type="EMBL" id="MBK1814876.1"/>
    </source>
</evidence>
<sequence>MRLILIFSLLLTIVSNAVGLDQIIGEFEMDSRDVAISPAVSWSAARLEREDRFLNDWEKHLESIDYEPLDNVARIDWHLLRNLLRERRNDLFLQRSQLQEIHPLLAFSEPLLELARGLGDRQLADSAESASALTQASVGLKELRKQLDAGRAKDAPADSLRPTPGLALRAVAAIDELRDKIDGWYKFYDGFQPDFRWWNEQPYRKLLSDLDALTSFLKKDIAAQKGEPDDPLVGDPIGAASLRSSLDAQMIPYSTEELIAIAEKEFAWCEAEMKKAATDLGCQTTAEALEKVKSHHIPAGGQAAQTLEIASKAIRFLKERDLVTIPPLAEESWGISMLSPQAQKSLPYAVYGQPRIMVAYAHEAMDHVDKLEAMRGNAYAFLHIVTPHELIPGHHLQAFMGRRHSGYRSPFRTPFLIEGWALHWEMLLWDQGYTATPEEKVGALFWRMHRCARVIVSLKFHLGQMNTSEMIDFLVEKVGHERSAATAEVRRYVGPAYGPLYQAAYMIGGLQLHALQKELTGPGSKEAITLRQFHDRILTQGPIPIQMIRAALKNESLPKSWKPDWRFAD</sequence>
<dbReference type="AlphaFoldDB" id="A0A934R234"/>
<accession>A0A934R234</accession>
<protein>
    <submittedName>
        <fullName evidence="1">DUF885 family protein</fullName>
    </submittedName>
</protein>
<dbReference type="EMBL" id="JAENIK010000004">
    <property type="protein sequence ID" value="MBK1814876.1"/>
    <property type="molecule type" value="Genomic_DNA"/>
</dbReference>
<dbReference type="Pfam" id="PF05960">
    <property type="entry name" value="DUF885"/>
    <property type="match status" value="1"/>
</dbReference>
<evidence type="ECO:0000313" key="2">
    <source>
        <dbReference type="Proteomes" id="UP000600139"/>
    </source>
</evidence>
<dbReference type="RefSeq" id="WP_200349824.1">
    <property type="nucleotide sequence ID" value="NZ_BAABHZ010000010.1"/>
</dbReference>
<reference evidence="1" key="1">
    <citation type="submission" date="2021-01" db="EMBL/GenBank/DDBJ databases">
        <title>Modified the classification status of verrucomicrobia.</title>
        <authorList>
            <person name="Feng X."/>
        </authorList>
    </citation>
    <scope>NUCLEOTIDE SEQUENCE</scope>
    <source>
        <strain evidence="1">JCM 18052</strain>
    </source>
</reference>
<dbReference type="PANTHER" id="PTHR33361">
    <property type="entry name" value="GLR0591 PROTEIN"/>
    <property type="match status" value="1"/>
</dbReference>
<proteinExistence type="predicted"/>